<sequence>MGIIRRSLWLLKAGGFLGLLTFGAVYLWSYHWPRKDLATFEPATAIVCLAAGLRADGTLGTYTKARAELCIAAYHAGLAPLIAFSGGNTTHDAAATARQMAELARDMRVPERAIVVEDRSESTLQNAIFTLPILPATRDLILVTDTFHLPRAAASFYWAGARDLQLLAVQPDQLPRRLLVAEVAKIWINGARALAYSAFTALGADNLHWMLR</sequence>
<name>A0A844ATW7_9RHOB</name>
<dbReference type="Gene3D" id="3.40.50.620">
    <property type="entry name" value="HUPs"/>
    <property type="match status" value="1"/>
</dbReference>
<dbReference type="PANTHER" id="PTHR30336:SF20">
    <property type="entry name" value="DUF218 DOMAIN-CONTAINING PROTEIN"/>
    <property type="match status" value="1"/>
</dbReference>
<keyword evidence="4" id="KW-1185">Reference proteome</keyword>
<dbReference type="PANTHER" id="PTHR30336">
    <property type="entry name" value="INNER MEMBRANE PROTEIN, PROBABLE PERMEASE"/>
    <property type="match status" value="1"/>
</dbReference>
<reference evidence="3 4" key="1">
    <citation type="submission" date="2019-10" db="EMBL/GenBank/DDBJ databases">
        <title>Epibacterium sp. nov., isolated from seawater.</title>
        <authorList>
            <person name="Zhang X."/>
            <person name="Li N."/>
        </authorList>
    </citation>
    <scope>NUCLEOTIDE SEQUENCE [LARGE SCALE GENOMIC DNA]</scope>
    <source>
        <strain evidence="3 4">SM1969</strain>
    </source>
</reference>
<accession>A0A844ATW7</accession>
<dbReference type="AlphaFoldDB" id="A0A844ATW7"/>
<dbReference type="Proteomes" id="UP000436694">
    <property type="component" value="Unassembled WGS sequence"/>
</dbReference>
<comment type="caution">
    <text evidence="3">The sequence shown here is derived from an EMBL/GenBank/DDBJ whole genome shotgun (WGS) entry which is preliminary data.</text>
</comment>
<feature type="transmembrane region" description="Helical" evidence="1">
    <location>
        <begin position="7"/>
        <end position="28"/>
    </location>
</feature>
<protein>
    <submittedName>
        <fullName evidence="3">YdcF family protein</fullName>
    </submittedName>
</protein>
<dbReference type="CDD" id="cd06259">
    <property type="entry name" value="YdcF-like"/>
    <property type="match status" value="1"/>
</dbReference>
<dbReference type="InterPro" id="IPR014729">
    <property type="entry name" value="Rossmann-like_a/b/a_fold"/>
</dbReference>
<evidence type="ECO:0000313" key="4">
    <source>
        <dbReference type="Proteomes" id="UP000436694"/>
    </source>
</evidence>
<proteinExistence type="predicted"/>
<gene>
    <name evidence="3" type="ORF">GG681_01860</name>
</gene>
<keyword evidence="1" id="KW-1133">Transmembrane helix</keyword>
<dbReference type="Pfam" id="PF02698">
    <property type="entry name" value="DUF218"/>
    <property type="match status" value="1"/>
</dbReference>
<organism evidence="3 4">
    <name type="scientific">Tritonibacter aquimaris</name>
    <dbReference type="NCBI Taxonomy" id="2663379"/>
    <lineage>
        <taxon>Bacteria</taxon>
        <taxon>Pseudomonadati</taxon>
        <taxon>Pseudomonadota</taxon>
        <taxon>Alphaproteobacteria</taxon>
        <taxon>Rhodobacterales</taxon>
        <taxon>Paracoccaceae</taxon>
        <taxon>Tritonibacter</taxon>
    </lineage>
</organism>
<dbReference type="EMBL" id="WIXK01000001">
    <property type="protein sequence ID" value="MQY41372.1"/>
    <property type="molecule type" value="Genomic_DNA"/>
</dbReference>
<evidence type="ECO:0000259" key="2">
    <source>
        <dbReference type="Pfam" id="PF02698"/>
    </source>
</evidence>
<feature type="domain" description="DUF218" evidence="2">
    <location>
        <begin position="45"/>
        <end position="164"/>
    </location>
</feature>
<dbReference type="InterPro" id="IPR003848">
    <property type="entry name" value="DUF218"/>
</dbReference>
<dbReference type="GO" id="GO:0005886">
    <property type="term" value="C:plasma membrane"/>
    <property type="evidence" value="ECO:0007669"/>
    <property type="project" value="TreeGrafter"/>
</dbReference>
<evidence type="ECO:0000313" key="3">
    <source>
        <dbReference type="EMBL" id="MQY41372.1"/>
    </source>
</evidence>
<dbReference type="InterPro" id="IPR051599">
    <property type="entry name" value="Cell_Envelope_Assoc"/>
</dbReference>
<keyword evidence="1" id="KW-0812">Transmembrane</keyword>
<keyword evidence="1" id="KW-0472">Membrane</keyword>
<evidence type="ECO:0000256" key="1">
    <source>
        <dbReference type="SAM" id="Phobius"/>
    </source>
</evidence>
<dbReference type="RefSeq" id="WP_153544486.1">
    <property type="nucleotide sequence ID" value="NZ_WIXK01000001.1"/>
</dbReference>